<sequence>MASASTAVKIAFHKWKNTTKKSSPRTIYSDDETAVDSGYTQSFQSLDTDMLNDSDDMSSSVTTSSSTRSSSSVYSEDPSSNDDHDEEDEDDASFLSLFEDDELTDDHDVSNHLYDTGVGESPTLGLPESPVCEDCECAIKALSWCNLCSITLCDECWNTQAAHKDIPRNRGRRKHEKTELRLWEIINSILNPDTDSKKQQELHRENFDTKWFGVEFEENSRKPCFHDYGRYVKLASETGRDPGTQHPSITCFVGETGHGKSTLINALMKINGHANKTAPPRAPVMGTTMELDVPTSDAVHLFADPITYDSDRPYFYADCEGLSGGNKVPMATRAYQGVKNFGQRRRRAKNQIKSGTGYGDNGIAWVKPQQRSRQWMVENLYPRVLFTFSDVVCFVTKNFRALESVIARLIRWADKVFQQSVNQPVLPYAVIVVNAMEVTDPNSNWWNIEHTTNEQLRKRADCIKDDPFMQRAVDKWTSLGKRITNLKELLMCYYSGIKIVCIPHARESPTVIDRQYKDLYRVIGEGSKKAYDLRIKAGLLMTSEELDIYLRHAFHHFSKSPSKPFNFLAAAFRHNPVPSTFKDHITKAAIHLMDQLPQESGTKIFKLLAPLVASCILLDASRNRYPHGGAAATIFTGYQPFCVEALEEVYEKHWRCEERDNKKDRRCANVSTGHSKGHQLDDGKVFAVGDFWSVYMKNEKKEKENFVGTISSELDRLLNKFSTGQGISAENPKIRVKTEDLSQPIQPVLVVYRERLCMPYTAAIYSVTSASRIIPNRRARARLFGVKSKFARSAAISTLLGKSHGNTKRGLSMQACEFCL</sequence>
<evidence type="ECO:0000313" key="2">
    <source>
        <dbReference type="EMBL" id="KAL0635610.1"/>
    </source>
</evidence>
<feature type="region of interest" description="Disordered" evidence="1">
    <location>
        <begin position="46"/>
        <end position="91"/>
    </location>
</feature>
<protein>
    <recommendedName>
        <fullName evidence="4">B box-type domain-containing protein</fullName>
    </recommendedName>
</protein>
<dbReference type="SUPFAM" id="SSF52540">
    <property type="entry name" value="P-loop containing nucleoside triphosphate hydrolases"/>
    <property type="match status" value="1"/>
</dbReference>
<comment type="caution">
    <text evidence="2">The sequence shown here is derived from an EMBL/GenBank/DDBJ whole genome shotgun (WGS) entry which is preliminary data.</text>
</comment>
<feature type="compositionally biased region" description="Low complexity" evidence="1">
    <location>
        <begin position="57"/>
        <end position="78"/>
    </location>
</feature>
<dbReference type="CDD" id="cd19757">
    <property type="entry name" value="Bbox1"/>
    <property type="match status" value="1"/>
</dbReference>
<name>A0ABR3GIA4_9PEZI</name>
<gene>
    <name evidence="2" type="ORF">Q9L58_005429</name>
</gene>
<accession>A0ABR3GIA4</accession>
<dbReference type="InterPro" id="IPR027417">
    <property type="entry name" value="P-loop_NTPase"/>
</dbReference>
<dbReference type="Gene3D" id="3.40.50.300">
    <property type="entry name" value="P-loop containing nucleotide triphosphate hydrolases"/>
    <property type="match status" value="1"/>
</dbReference>
<evidence type="ECO:0000313" key="3">
    <source>
        <dbReference type="Proteomes" id="UP001447188"/>
    </source>
</evidence>
<reference evidence="2 3" key="1">
    <citation type="submission" date="2024-02" db="EMBL/GenBank/DDBJ databases">
        <title>Discinaceae phylogenomics.</title>
        <authorList>
            <person name="Dirks A.C."/>
            <person name="James T.Y."/>
        </authorList>
    </citation>
    <scope>NUCLEOTIDE SEQUENCE [LARGE SCALE GENOMIC DNA]</scope>
    <source>
        <strain evidence="2 3">ACD0624</strain>
    </source>
</reference>
<keyword evidence="3" id="KW-1185">Reference proteome</keyword>
<feature type="compositionally biased region" description="Acidic residues" evidence="1">
    <location>
        <begin position="79"/>
        <end position="91"/>
    </location>
</feature>
<dbReference type="CDD" id="cd00882">
    <property type="entry name" value="Ras_like_GTPase"/>
    <property type="match status" value="1"/>
</dbReference>
<evidence type="ECO:0000256" key="1">
    <source>
        <dbReference type="SAM" id="MobiDB-lite"/>
    </source>
</evidence>
<evidence type="ECO:0008006" key="4">
    <source>
        <dbReference type="Google" id="ProtNLM"/>
    </source>
</evidence>
<feature type="region of interest" description="Disordered" evidence="1">
    <location>
        <begin position="18"/>
        <end position="37"/>
    </location>
</feature>
<dbReference type="Proteomes" id="UP001447188">
    <property type="component" value="Unassembled WGS sequence"/>
</dbReference>
<organism evidence="2 3">
    <name type="scientific">Discina gigas</name>
    <dbReference type="NCBI Taxonomy" id="1032678"/>
    <lineage>
        <taxon>Eukaryota</taxon>
        <taxon>Fungi</taxon>
        <taxon>Dikarya</taxon>
        <taxon>Ascomycota</taxon>
        <taxon>Pezizomycotina</taxon>
        <taxon>Pezizomycetes</taxon>
        <taxon>Pezizales</taxon>
        <taxon>Discinaceae</taxon>
        <taxon>Discina</taxon>
    </lineage>
</organism>
<dbReference type="EMBL" id="JBBBZM010000066">
    <property type="protein sequence ID" value="KAL0635610.1"/>
    <property type="molecule type" value="Genomic_DNA"/>
</dbReference>
<proteinExistence type="predicted"/>